<dbReference type="GO" id="GO:0042026">
    <property type="term" value="P:protein refolding"/>
    <property type="evidence" value="ECO:0007669"/>
    <property type="project" value="UniProtKB-ARBA"/>
</dbReference>
<dbReference type="PANTHER" id="PTHR47861:SF3">
    <property type="entry name" value="FKBP-TYPE PEPTIDYL-PROLYL CIS-TRANS ISOMERASE SLYD"/>
    <property type="match status" value="1"/>
</dbReference>
<name>A0AAJ1ICA7_9SPIO</name>
<dbReference type="EMBL" id="JAQQAL010000006">
    <property type="protein sequence ID" value="MDC7225444.1"/>
    <property type="molecule type" value="Genomic_DNA"/>
</dbReference>
<feature type="domain" description="PPIase FKBP-type" evidence="11">
    <location>
        <begin position="6"/>
        <end position="80"/>
    </location>
</feature>
<dbReference type="InterPro" id="IPR001179">
    <property type="entry name" value="PPIase_FKBP_dom"/>
</dbReference>
<evidence type="ECO:0000256" key="5">
    <source>
        <dbReference type="ARBA" id="ARBA00023110"/>
    </source>
</evidence>
<comment type="function">
    <text evidence="8">Also involved in hydrogenase metallocenter assembly, probably by participating in the nickel insertion step. This function in hydrogenase biosynthesis requires chaperone activity and the presence of the metal-binding domain, but not PPIase activity.</text>
</comment>
<dbReference type="EC" id="5.2.1.8" evidence="10"/>
<comment type="similarity">
    <text evidence="3 10">Belongs to the FKBP-type PPIase family.</text>
</comment>
<comment type="subcellular location">
    <subcellularLocation>
        <location evidence="2">Cytoplasm</location>
    </subcellularLocation>
</comment>
<dbReference type="PROSITE" id="PS50059">
    <property type="entry name" value="FKBP_PPIASE"/>
    <property type="match status" value="1"/>
</dbReference>
<sequence length="163" mass="18188">MKITNETTVTINYKVSEQNGEVLEQTEFGKPITYLQGLEMMLPAVEEAMEGRIPGDSVKIELKAEEAFGERHDDLLTDIPKADFEDASELSIGQDIIVGNGEEEVIMTIVNIGDEAVTLDGNHPFAGKDIVFELDVLDVHKTTDEDLKAFEHHHVHDENCNHE</sequence>
<evidence type="ECO:0000256" key="7">
    <source>
        <dbReference type="ARBA" id="ARBA00023235"/>
    </source>
</evidence>
<evidence type="ECO:0000256" key="1">
    <source>
        <dbReference type="ARBA" id="ARBA00000971"/>
    </source>
</evidence>
<dbReference type="Gene3D" id="3.10.50.40">
    <property type="match status" value="1"/>
</dbReference>
<dbReference type="PANTHER" id="PTHR47861">
    <property type="entry name" value="FKBP-TYPE PEPTIDYL-PROLYL CIS-TRANS ISOMERASE SLYD"/>
    <property type="match status" value="1"/>
</dbReference>
<evidence type="ECO:0000256" key="2">
    <source>
        <dbReference type="ARBA" id="ARBA00004496"/>
    </source>
</evidence>
<evidence type="ECO:0000256" key="9">
    <source>
        <dbReference type="PROSITE-ProRule" id="PRU00277"/>
    </source>
</evidence>
<evidence type="ECO:0000256" key="6">
    <source>
        <dbReference type="ARBA" id="ARBA00023186"/>
    </source>
</evidence>
<dbReference type="GO" id="GO:0003755">
    <property type="term" value="F:peptidyl-prolyl cis-trans isomerase activity"/>
    <property type="evidence" value="ECO:0007669"/>
    <property type="project" value="UniProtKB-UniRule"/>
</dbReference>
<accession>A0AAJ1ICA7</accession>
<comment type="caution">
    <text evidence="12">The sequence shown here is derived from an EMBL/GenBank/DDBJ whole genome shotgun (WGS) entry which is preliminary data.</text>
</comment>
<dbReference type="Proteomes" id="UP001221217">
    <property type="component" value="Unassembled WGS sequence"/>
</dbReference>
<dbReference type="AlphaFoldDB" id="A0AAJ1ICA7"/>
<protein>
    <recommendedName>
        <fullName evidence="10">Peptidyl-prolyl cis-trans isomerase</fullName>
        <ecNumber evidence="10">5.2.1.8</ecNumber>
    </recommendedName>
</protein>
<dbReference type="GO" id="GO:0005737">
    <property type="term" value="C:cytoplasm"/>
    <property type="evidence" value="ECO:0007669"/>
    <property type="project" value="UniProtKB-SubCell"/>
</dbReference>
<evidence type="ECO:0000256" key="4">
    <source>
        <dbReference type="ARBA" id="ARBA00022490"/>
    </source>
</evidence>
<organism evidence="12 13">
    <name type="scientific">Candidatus Thalassospirochaeta sargassi</name>
    <dbReference type="NCBI Taxonomy" id="3119039"/>
    <lineage>
        <taxon>Bacteria</taxon>
        <taxon>Pseudomonadati</taxon>
        <taxon>Spirochaetota</taxon>
        <taxon>Spirochaetia</taxon>
        <taxon>Spirochaetales</taxon>
        <taxon>Spirochaetaceae</taxon>
        <taxon>Candidatus Thalassospirochaeta</taxon>
    </lineage>
</organism>
<evidence type="ECO:0000313" key="12">
    <source>
        <dbReference type="EMBL" id="MDC7225444.1"/>
    </source>
</evidence>
<evidence type="ECO:0000259" key="11">
    <source>
        <dbReference type="PROSITE" id="PS50059"/>
    </source>
</evidence>
<evidence type="ECO:0000256" key="10">
    <source>
        <dbReference type="RuleBase" id="RU003915"/>
    </source>
</evidence>
<dbReference type="SUPFAM" id="SSF54534">
    <property type="entry name" value="FKBP-like"/>
    <property type="match status" value="1"/>
</dbReference>
<keyword evidence="6" id="KW-0143">Chaperone</keyword>
<keyword evidence="5 9" id="KW-0697">Rotamase</keyword>
<evidence type="ECO:0000256" key="3">
    <source>
        <dbReference type="ARBA" id="ARBA00006577"/>
    </source>
</evidence>
<reference evidence="12 13" key="1">
    <citation type="submission" date="2022-12" db="EMBL/GenBank/DDBJ databases">
        <title>Metagenome assembled genome from gulf of manar.</title>
        <authorList>
            <person name="Kohli P."/>
            <person name="Pk S."/>
            <person name="Venkata Ramana C."/>
            <person name="Sasikala C."/>
        </authorList>
    </citation>
    <scope>NUCLEOTIDE SEQUENCE [LARGE SCALE GENOMIC DNA]</scope>
    <source>
        <strain evidence="12">JB008</strain>
    </source>
</reference>
<gene>
    <name evidence="12" type="ORF">PQJ61_01625</name>
</gene>
<evidence type="ECO:0000256" key="8">
    <source>
        <dbReference type="ARBA" id="ARBA00037071"/>
    </source>
</evidence>
<dbReference type="Pfam" id="PF00254">
    <property type="entry name" value="FKBP_C"/>
    <property type="match status" value="1"/>
</dbReference>
<keyword evidence="7 9" id="KW-0413">Isomerase</keyword>
<comment type="catalytic activity">
    <reaction evidence="1 9 10">
        <text>[protein]-peptidylproline (omega=180) = [protein]-peptidylproline (omega=0)</text>
        <dbReference type="Rhea" id="RHEA:16237"/>
        <dbReference type="Rhea" id="RHEA-COMP:10747"/>
        <dbReference type="Rhea" id="RHEA-COMP:10748"/>
        <dbReference type="ChEBI" id="CHEBI:83833"/>
        <dbReference type="ChEBI" id="CHEBI:83834"/>
        <dbReference type="EC" id="5.2.1.8"/>
    </reaction>
</comment>
<dbReference type="InterPro" id="IPR046357">
    <property type="entry name" value="PPIase_dom_sf"/>
</dbReference>
<evidence type="ECO:0000313" key="13">
    <source>
        <dbReference type="Proteomes" id="UP001221217"/>
    </source>
</evidence>
<proteinExistence type="inferred from homology"/>
<keyword evidence="4" id="KW-0963">Cytoplasm</keyword>